<evidence type="ECO:0000313" key="9">
    <source>
        <dbReference type="EMBL" id="MDP5308505.1"/>
    </source>
</evidence>
<evidence type="ECO:0000259" key="7">
    <source>
        <dbReference type="Pfam" id="PF01266"/>
    </source>
</evidence>
<evidence type="ECO:0000256" key="5">
    <source>
        <dbReference type="ARBA" id="ARBA00023002"/>
    </source>
</evidence>
<dbReference type="InterPro" id="IPR036188">
    <property type="entry name" value="FAD/NAD-bd_sf"/>
</dbReference>
<organism evidence="9 10">
    <name type="scientific">Paracoccus spongiarum</name>
    <dbReference type="NCBI Taxonomy" id="3064387"/>
    <lineage>
        <taxon>Bacteria</taxon>
        <taxon>Pseudomonadati</taxon>
        <taxon>Pseudomonadota</taxon>
        <taxon>Alphaproteobacteria</taxon>
        <taxon>Rhodobacterales</taxon>
        <taxon>Paracoccaceae</taxon>
        <taxon>Paracoccus</taxon>
    </lineage>
</organism>
<evidence type="ECO:0000256" key="2">
    <source>
        <dbReference type="ARBA" id="ARBA00007330"/>
    </source>
</evidence>
<dbReference type="InterPro" id="IPR031656">
    <property type="entry name" value="DAO_C"/>
</dbReference>
<accession>A0ABT9JFV2</accession>
<dbReference type="Pfam" id="PF01266">
    <property type="entry name" value="DAO"/>
    <property type="match status" value="1"/>
</dbReference>
<dbReference type="PRINTS" id="PR01001">
    <property type="entry name" value="FADG3PDH"/>
</dbReference>
<keyword evidence="5 6" id="KW-0560">Oxidoreductase</keyword>
<dbReference type="SUPFAM" id="SSF51905">
    <property type="entry name" value="FAD/NAD(P)-binding domain"/>
    <property type="match status" value="1"/>
</dbReference>
<dbReference type="InterPro" id="IPR038299">
    <property type="entry name" value="DAO_C_sf"/>
</dbReference>
<evidence type="ECO:0000313" key="10">
    <source>
        <dbReference type="Proteomes" id="UP001224997"/>
    </source>
</evidence>
<protein>
    <recommendedName>
        <fullName evidence="6">Glycerol-3-phosphate dehydrogenase</fullName>
        <ecNumber evidence="6">1.1.5.3</ecNumber>
    </recommendedName>
</protein>
<name>A0ABT9JFV2_9RHOB</name>
<dbReference type="Gene3D" id="1.10.8.870">
    <property type="entry name" value="Alpha-glycerophosphate oxidase, cap domain"/>
    <property type="match status" value="1"/>
</dbReference>
<proteinExistence type="inferred from homology"/>
<dbReference type="PROSITE" id="PS00977">
    <property type="entry name" value="FAD_G3PDH_1"/>
    <property type="match status" value="1"/>
</dbReference>
<gene>
    <name evidence="9" type="primary">glpD</name>
    <name evidence="9" type="ORF">Q5Y72_15585</name>
</gene>
<keyword evidence="3 6" id="KW-0285">Flavoprotein</keyword>
<dbReference type="Gene3D" id="3.50.50.60">
    <property type="entry name" value="FAD/NAD(P)-binding domain"/>
    <property type="match status" value="1"/>
</dbReference>
<dbReference type="EC" id="1.1.5.3" evidence="6"/>
<dbReference type="InterPro" id="IPR006076">
    <property type="entry name" value="FAD-dep_OxRdtase"/>
</dbReference>
<evidence type="ECO:0000256" key="3">
    <source>
        <dbReference type="ARBA" id="ARBA00022630"/>
    </source>
</evidence>
<comment type="cofactor">
    <cofactor evidence="1 6">
        <name>FAD</name>
        <dbReference type="ChEBI" id="CHEBI:57692"/>
    </cofactor>
</comment>
<dbReference type="Pfam" id="PF16901">
    <property type="entry name" value="DAO_C"/>
    <property type="match status" value="1"/>
</dbReference>
<evidence type="ECO:0000256" key="1">
    <source>
        <dbReference type="ARBA" id="ARBA00001974"/>
    </source>
</evidence>
<evidence type="ECO:0000256" key="6">
    <source>
        <dbReference type="RuleBase" id="RU361217"/>
    </source>
</evidence>
<reference evidence="9 10" key="1">
    <citation type="submission" date="2023-08" db="EMBL/GenBank/DDBJ databases">
        <authorList>
            <person name="Park J.-S."/>
        </authorList>
    </citation>
    <scope>NUCLEOTIDE SEQUENCE [LARGE SCALE GENOMIC DNA]</scope>
    <source>
        <strain evidence="9 10">2205BS29-5</strain>
    </source>
</reference>
<dbReference type="PANTHER" id="PTHR11985">
    <property type="entry name" value="GLYCEROL-3-PHOSPHATE DEHYDROGENASE"/>
    <property type="match status" value="1"/>
</dbReference>
<keyword evidence="4" id="KW-0274">FAD</keyword>
<feature type="domain" description="FAD dependent oxidoreductase" evidence="7">
    <location>
        <begin position="6"/>
        <end position="364"/>
    </location>
</feature>
<dbReference type="InterPro" id="IPR000447">
    <property type="entry name" value="G3P_DH_FAD-dep"/>
</dbReference>
<sequence length="520" mass="56911">MSETTDLFIIGGGINGCGIARDAAGRGLSVRLAEMGDLAQATSSSSTKLFHGGLRYLEYLEIRLVREALKEREVLLRAMPHISWPMRFVLPLDPKMTFESDTPVSKALAMVMPWNKGHRPNFLIRAGLFLYDNLGGRRILPGTRSLSLVGTPEGAPLKDRLKKAYEYSDCWVDDARLVALNARDAAQRGAAIMVGAKVAEAARTGGLWRVTLEDGRQFTARALVNAGGPWVGRVIRDVAHLDSRETVRLVRGSHIVVPRLYDHDKAYFFQGADGRIIFAIPYEGDFTLIGTTDRDHQGSPLEAECTAEEQDYLCRFASDYFARPVSRDQIVWTYSGVRPLYDDGAKSATAATRDYVLSPDLGGDGAGPVCLNVFGGKITTYRRLAEHALEKLAPHFAQAGPGWTVGVPLPGGDFAVDGVPALIAGLRADYPFLTPAWARRLVRAYGTDARAMLGRAASAADLGRDFGATLTEAEVAWLMAHEFARHADDVVWRRSKLGLRLGAAQIDELESWMSQKRHAA</sequence>
<dbReference type="EMBL" id="JAVAMQ010000017">
    <property type="protein sequence ID" value="MDP5308505.1"/>
    <property type="molecule type" value="Genomic_DNA"/>
</dbReference>
<dbReference type="GO" id="GO:0004368">
    <property type="term" value="F:glycerol-3-phosphate dehydrogenase (quinone) activity"/>
    <property type="evidence" value="ECO:0007669"/>
    <property type="project" value="UniProtKB-EC"/>
</dbReference>
<comment type="catalytic activity">
    <reaction evidence="6">
        <text>a quinone + sn-glycerol 3-phosphate = dihydroxyacetone phosphate + a quinol</text>
        <dbReference type="Rhea" id="RHEA:18977"/>
        <dbReference type="ChEBI" id="CHEBI:24646"/>
        <dbReference type="ChEBI" id="CHEBI:57597"/>
        <dbReference type="ChEBI" id="CHEBI:57642"/>
        <dbReference type="ChEBI" id="CHEBI:132124"/>
        <dbReference type="EC" id="1.1.5.3"/>
    </reaction>
</comment>
<comment type="caution">
    <text evidence="9">The sequence shown here is derived from an EMBL/GenBank/DDBJ whole genome shotgun (WGS) entry which is preliminary data.</text>
</comment>
<dbReference type="NCBIfam" id="NF009906">
    <property type="entry name" value="PRK13369.1"/>
    <property type="match status" value="1"/>
</dbReference>
<dbReference type="Gene3D" id="3.30.9.10">
    <property type="entry name" value="D-Amino Acid Oxidase, subunit A, domain 2"/>
    <property type="match status" value="1"/>
</dbReference>
<dbReference type="PANTHER" id="PTHR11985:SF15">
    <property type="entry name" value="GLYCEROL-3-PHOSPHATE DEHYDROGENASE, MITOCHONDRIAL"/>
    <property type="match status" value="1"/>
</dbReference>
<keyword evidence="10" id="KW-1185">Reference proteome</keyword>
<dbReference type="Gene3D" id="6.10.250.1890">
    <property type="match status" value="1"/>
</dbReference>
<comment type="similarity">
    <text evidence="2 6">Belongs to the FAD-dependent glycerol-3-phosphate dehydrogenase family.</text>
</comment>
<dbReference type="PROSITE" id="PS00978">
    <property type="entry name" value="FAD_G3PDH_2"/>
    <property type="match status" value="1"/>
</dbReference>
<evidence type="ECO:0000259" key="8">
    <source>
        <dbReference type="Pfam" id="PF16901"/>
    </source>
</evidence>
<evidence type="ECO:0000256" key="4">
    <source>
        <dbReference type="ARBA" id="ARBA00022827"/>
    </source>
</evidence>
<dbReference type="Proteomes" id="UP001224997">
    <property type="component" value="Unassembled WGS sequence"/>
</dbReference>
<dbReference type="RefSeq" id="WP_305964351.1">
    <property type="nucleotide sequence ID" value="NZ_JAVAMQ010000017.1"/>
</dbReference>
<feature type="domain" description="Alpha-glycerophosphate oxidase C-terminal" evidence="8">
    <location>
        <begin position="404"/>
        <end position="500"/>
    </location>
</feature>
<dbReference type="NCBIfam" id="NF008899">
    <property type="entry name" value="PRK12266.1"/>
    <property type="match status" value="1"/>
</dbReference>